<reference evidence="11 12" key="1">
    <citation type="journal article" date="2019" name="Nat. Plants">
        <title>Genome sequencing of Musa balbisiana reveals subgenome evolution and function divergence in polyploid bananas.</title>
        <authorList>
            <person name="Yao X."/>
        </authorList>
    </citation>
    <scope>NUCLEOTIDE SEQUENCE [LARGE SCALE GENOMIC DNA]</scope>
    <source>
        <strain evidence="12">cv. DH-PKW</strain>
        <tissue evidence="11">Leaves</tissue>
    </source>
</reference>
<evidence type="ECO:0000256" key="1">
    <source>
        <dbReference type="ARBA" id="ARBA00004123"/>
    </source>
</evidence>
<dbReference type="PANTHER" id="PTHR10252">
    <property type="entry name" value="HISTONE-LIKE TRANSCRIPTION FACTOR CCAAT-RELATED"/>
    <property type="match status" value="1"/>
</dbReference>
<dbReference type="GO" id="GO:0046982">
    <property type="term" value="F:protein heterodimerization activity"/>
    <property type="evidence" value="ECO:0007669"/>
    <property type="project" value="InterPro"/>
</dbReference>
<sequence>MVQFSALLHRLLRCAFFHFCGIQVSCCRSSTSKQTHRVLPLEFRHSFASSSHLSIGVEQMAHHREFIDPTSQSEQFTATSAADPPTYDFLQLPQNPLAQFHDMHEVVGHTQPLHPSNFMELQKWHLQQFWQQQMLELGNLADYKQHQLPLARIKRIMKLDGAAKMVSSDTPIIFAKACELFILELTVRSWLHAEQCKRLTIRRTDVAGAICHADMLNFLVDVLRPDEFQVYIRQPQMLQQHMMPRQQSYPNHILSEPPPPLVSLRNLDRHLNCWEQNCEASQGLFSWRMIRSYRRGLIHDECVDRVYHSSVVPMQPGILFSSQA</sequence>
<dbReference type="AlphaFoldDB" id="A0A4S8IW05"/>
<dbReference type="CDD" id="cd22908">
    <property type="entry name" value="HFD_NFYC-like"/>
    <property type="match status" value="1"/>
</dbReference>
<proteinExistence type="inferred from homology"/>
<evidence type="ECO:0000313" key="11">
    <source>
        <dbReference type="EMBL" id="THU53040.1"/>
    </source>
</evidence>
<feature type="domain" description="Core Histone H2A/H2B/H3" evidence="10">
    <location>
        <begin position="143"/>
        <end position="211"/>
    </location>
</feature>
<comment type="caution">
    <text evidence="11">The sequence shown here is derived from an EMBL/GenBank/DDBJ whole genome shotgun (WGS) entry which is preliminary data.</text>
</comment>
<evidence type="ECO:0000256" key="3">
    <source>
        <dbReference type="ARBA" id="ARBA00023125"/>
    </source>
</evidence>
<protein>
    <recommendedName>
        <fullName evidence="10">Core Histone H2A/H2B/H3 domain-containing protein</fullName>
    </recommendedName>
</protein>
<dbReference type="InterPro" id="IPR050568">
    <property type="entry name" value="Transcr_DNA_Rep_Reg"/>
</dbReference>
<dbReference type="EMBL" id="PYDT01000008">
    <property type="protein sequence ID" value="THU53040.1"/>
    <property type="molecule type" value="Genomic_DNA"/>
</dbReference>
<evidence type="ECO:0000256" key="8">
    <source>
        <dbReference type="ARBA" id="ARBA00059992"/>
    </source>
</evidence>
<dbReference type="GO" id="GO:0005634">
    <property type="term" value="C:nucleus"/>
    <property type="evidence" value="ECO:0007669"/>
    <property type="project" value="UniProtKB-SubCell"/>
</dbReference>
<keyword evidence="2" id="KW-0805">Transcription regulation</keyword>
<keyword evidence="5" id="KW-0539">Nucleus</keyword>
<feature type="signal peptide" evidence="9">
    <location>
        <begin position="1"/>
        <end position="27"/>
    </location>
</feature>
<feature type="chain" id="PRO_5020827039" description="Core Histone H2A/H2B/H3 domain-containing protein" evidence="9">
    <location>
        <begin position="28"/>
        <end position="324"/>
    </location>
</feature>
<keyword evidence="12" id="KW-1185">Reference proteome</keyword>
<evidence type="ECO:0000256" key="5">
    <source>
        <dbReference type="ARBA" id="ARBA00023242"/>
    </source>
</evidence>
<keyword evidence="9" id="KW-0732">Signal</keyword>
<dbReference type="STRING" id="52838.A0A4S8IW05"/>
<evidence type="ECO:0000256" key="2">
    <source>
        <dbReference type="ARBA" id="ARBA00023015"/>
    </source>
</evidence>
<gene>
    <name evidence="11" type="ORF">C4D60_Mb10t10240</name>
</gene>
<dbReference type="Proteomes" id="UP000317650">
    <property type="component" value="Chromosome 10"/>
</dbReference>
<evidence type="ECO:0000313" key="12">
    <source>
        <dbReference type="Proteomes" id="UP000317650"/>
    </source>
</evidence>
<comment type="subcellular location">
    <subcellularLocation>
        <location evidence="1">Nucleus</location>
    </subcellularLocation>
</comment>
<comment type="subunit">
    <text evidence="6">Heterotrimeric transcription factor composed of three components, NF-YA, NF-YB and NF-YC. NF-YB and NF-YC must interact and dimerize for NF-YA association and DNA binding.</text>
</comment>
<evidence type="ECO:0000259" key="10">
    <source>
        <dbReference type="Pfam" id="PF00125"/>
    </source>
</evidence>
<comment type="similarity">
    <text evidence="7">Belongs to the NFYC/HAP5 subunit family.</text>
</comment>
<evidence type="ECO:0000256" key="4">
    <source>
        <dbReference type="ARBA" id="ARBA00023163"/>
    </source>
</evidence>
<dbReference type="FunFam" id="1.10.20.10:FF:000062">
    <property type="entry name" value="Nuclear transcription factor Y subunit C"/>
    <property type="match status" value="1"/>
</dbReference>
<organism evidence="11 12">
    <name type="scientific">Musa balbisiana</name>
    <name type="common">Banana</name>
    <dbReference type="NCBI Taxonomy" id="52838"/>
    <lineage>
        <taxon>Eukaryota</taxon>
        <taxon>Viridiplantae</taxon>
        <taxon>Streptophyta</taxon>
        <taxon>Embryophyta</taxon>
        <taxon>Tracheophyta</taxon>
        <taxon>Spermatophyta</taxon>
        <taxon>Magnoliopsida</taxon>
        <taxon>Liliopsida</taxon>
        <taxon>Zingiberales</taxon>
        <taxon>Musaceae</taxon>
        <taxon>Musa</taxon>
    </lineage>
</organism>
<dbReference type="Pfam" id="PF00125">
    <property type="entry name" value="Histone"/>
    <property type="match status" value="1"/>
</dbReference>
<dbReference type="SUPFAM" id="SSF47113">
    <property type="entry name" value="Histone-fold"/>
    <property type="match status" value="1"/>
</dbReference>
<name>A0A4S8IW05_MUSBA</name>
<dbReference type="InterPro" id="IPR007125">
    <property type="entry name" value="H2A/H2B/H3"/>
</dbReference>
<keyword evidence="3" id="KW-0238">DNA-binding</keyword>
<evidence type="ECO:0000256" key="9">
    <source>
        <dbReference type="SAM" id="SignalP"/>
    </source>
</evidence>
<accession>A0A4S8IW05</accession>
<dbReference type="GO" id="GO:0006355">
    <property type="term" value="P:regulation of DNA-templated transcription"/>
    <property type="evidence" value="ECO:0007669"/>
    <property type="project" value="TreeGrafter"/>
</dbReference>
<keyword evidence="4" id="KW-0804">Transcription</keyword>
<dbReference type="Gene3D" id="1.10.20.10">
    <property type="entry name" value="Histone, subunit A"/>
    <property type="match status" value="1"/>
</dbReference>
<evidence type="ECO:0000256" key="7">
    <source>
        <dbReference type="ARBA" id="ARBA00038129"/>
    </source>
</evidence>
<dbReference type="InterPro" id="IPR009072">
    <property type="entry name" value="Histone-fold"/>
</dbReference>
<dbReference type="GO" id="GO:0000976">
    <property type="term" value="F:transcription cis-regulatory region binding"/>
    <property type="evidence" value="ECO:0007669"/>
    <property type="project" value="TreeGrafter"/>
</dbReference>
<evidence type="ECO:0000256" key="6">
    <source>
        <dbReference type="ARBA" id="ARBA00025911"/>
    </source>
</evidence>
<dbReference type="PANTHER" id="PTHR10252:SF124">
    <property type="entry name" value="NUCLEAR TRANSCRIPTION FACTOR Y SUBUNIT C-10"/>
    <property type="match status" value="1"/>
</dbReference>
<comment type="function">
    <text evidence="8">Stimulates the transcription of various genes by recognizing and binding to a CCAAT motif in promoters.</text>
</comment>